<protein>
    <submittedName>
        <fullName evidence="1">Uncharacterized protein</fullName>
    </submittedName>
</protein>
<accession>A0A508U3H0</accession>
<sequence length="93" mass="10015">MIDFDELRDLAADVRIFIEASDDKASALRAVVTAYDVVVGIFPSQSGPDLMVIKGHEVLDHIAQSQSAADYSHTAIAFQTRDQAIALQQALAA</sequence>
<name>A0A508U3H0_9BRAD</name>
<dbReference type="EMBL" id="CAADFC020000044">
    <property type="protein sequence ID" value="VIO80918.1"/>
    <property type="molecule type" value="Genomic_DNA"/>
</dbReference>
<comment type="caution">
    <text evidence="1">The sequence shown here is derived from an EMBL/GenBank/DDBJ whole genome shotgun (WGS) entry which is preliminary data.</text>
</comment>
<reference evidence="1" key="1">
    <citation type="submission" date="2019-02" db="EMBL/GenBank/DDBJ databases">
        <authorList>
            <person name="Pothier F.J."/>
        </authorList>
    </citation>
    <scope>NUCLEOTIDE SEQUENCE</scope>
    <source>
        <strain evidence="1">CI-1B</strain>
    </source>
</reference>
<gene>
    <name evidence="1" type="ORF">CI1B_86080</name>
</gene>
<evidence type="ECO:0000313" key="2">
    <source>
        <dbReference type="Proteomes" id="UP000328092"/>
    </source>
</evidence>
<organism evidence="1 2">
    <name type="scientific">Bradyrhizobium ivorense</name>
    <dbReference type="NCBI Taxonomy" id="2511166"/>
    <lineage>
        <taxon>Bacteria</taxon>
        <taxon>Pseudomonadati</taxon>
        <taxon>Pseudomonadota</taxon>
        <taxon>Alphaproteobacteria</taxon>
        <taxon>Hyphomicrobiales</taxon>
        <taxon>Nitrobacteraceae</taxon>
        <taxon>Bradyrhizobium</taxon>
    </lineage>
</organism>
<dbReference type="Proteomes" id="UP000328092">
    <property type="component" value="Unassembled WGS sequence"/>
</dbReference>
<evidence type="ECO:0000313" key="1">
    <source>
        <dbReference type="EMBL" id="VIO80918.1"/>
    </source>
</evidence>
<keyword evidence="2" id="KW-1185">Reference proteome</keyword>
<dbReference type="OrthoDB" id="8254342at2"/>
<proteinExistence type="predicted"/>
<dbReference type="AlphaFoldDB" id="A0A508U3H0"/>
<dbReference type="RefSeq" id="WP_139865002.1">
    <property type="nucleotide sequence ID" value="NZ_CAADFC020000044.1"/>
</dbReference>